<evidence type="ECO:0000313" key="2">
    <source>
        <dbReference type="Proteomes" id="UP000321436"/>
    </source>
</evidence>
<evidence type="ECO:0000313" key="1">
    <source>
        <dbReference type="EMBL" id="GEP95564.1"/>
    </source>
</evidence>
<dbReference type="AlphaFoldDB" id="A0A512RIR9"/>
<reference evidence="1 2" key="1">
    <citation type="submission" date="2019-07" db="EMBL/GenBank/DDBJ databases">
        <title>Whole genome shotgun sequence of Chitinophaga cymbidii NBRC 109752.</title>
        <authorList>
            <person name="Hosoyama A."/>
            <person name="Uohara A."/>
            <person name="Ohji S."/>
            <person name="Ichikawa N."/>
        </authorList>
    </citation>
    <scope>NUCLEOTIDE SEQUENCE [LARGE SCALE GENOMIC DNA]</scope>
    <source>
        <strain evidence="1 2">NBRC 109752</strain>
    </source>
</reference>
<keyword evidence="2" id="KW-1185">Reference proteome</keyword>
<sequence>MADKKLNQLDPASTLSANDIIGLCQNLSTGEMVYESLGVFRSYVLGGANAGARIYFVSGVPSDLLGVDNDLVIDTQGKNFYFKESGAWVLKDNYGAPDTGIGVKRFTSVYGSDGLAADGLSYQDDDLIGGDVTDVRVEVTPLIAVEAWGTTPAFDEFDFDDTTGTVLFGDPLPAGMRITILYSF</sequence>
<proteinExistence type="predicted"/>
<name>A0A512RIR9_9BACT</name>
<dbReference type="Proteomes" id="UP000321436">
    <property type="component" value="Unassembled WGS sequence"/>
</dbReference>
<accession>A0A512RIR9</accession>
<dbReference type="EMBL" id="BKAU01000001">
    <property type="protein sequence ID" value="GEP95564.1"/>
    <property type="molecule type" value="Genomic_DNA"/>
</dbReference>
<gene>
    <name evidence="1" type="ORF">CCY01nite_18240</name>
</gene>
<organism evidence="1 2">
    <name type="scientific">Chitinophaga cymbidii</name>
    <dbReference type="NCBI Taxonomy" id="1096750"/>
    <lineage>
        <taxon>Bacteria</taxon>
        <taxon>Pseudomonadati</taxon>
        <taxon>Bacteroidota</taxon>
        <taxon>Chitinophagia</taxon>
        <taxon>Chitinophagales</taxon>
        <taxon>Chitinophagaceae</taxon>
        <taxon>Chitinophaga</taxon>
    </lineage>
</organism>
<protein>
    <submittedName>
        <fullName evidence="1">Uncharacterized protein</fullName>
    </submittedName>
</protein>
<comment type="caution">
    <text evidence="1">The sequence shown here is derived from an EMBL/GenBank/DDBJ whole genome shotgun (WGS) entry which is preliminary data.</text>
</comment>